<dbReference type="STRING" id="299255.SAMN02745129_0368"/>
<dbReference type="SMART" id="SM01230">
    <property type="entry name" value="Gln-synt_C"/>
    <property type="match status" value="1"/>
</dbReference>
<dbReference type="Pfam" id="PF00120">
    <property type="entry name" value="Gln-synt_C"/>
    <property type="match status" value="1"/>
</dbReference>
<proteinExistence type="inferred from homology"/>
<accession>A0A1M5ZI88</accession>
<dbReference type="InterPro" id="IPR036651">
    <property type="entry name" value="Gln_synt_N_sf"/>
</dbReference>
<dbReference type="GO" id="GO:0006542">
    <property type="term" value="P:glutamine biosynthetic process"/>
    <property type="evidence" value="ECO:0007669"/>
    <property type="project" value="InterPro"/>
</dbReference>
<evidence type="ECO:0000259" key="4">
    <source>
        <dbReference type="PROSITE" id="PS51987"/>
    </source>
</evidence>
<feature type="domain" description="GS catalytic" evidence="4">
    <location>
        <begin position="127"/>
        <end position="459"/>
    </location>
</feature>
<evidence type="ECO:0000256" key="3">
    <source>
        <dbReference type="RuleBase" id="RU000384"/>
    </source>
</evidence>
<evidence type="ECO:0000313" key="6">
    <source>
        <dbReference type="Proteomes" id="UP000184268"/>
    </source>
</evidence>
<dbReference type="SUPFAM" id="SSF54368">
    <property type="entry name" value="Glutamine synthetase, N-terminal domain"/>
    <property type="match status" value="1"/>
</dbReference>
<dbReference type="Gene3D" id="3.30.590.10">
    <property type="entry name" value="Glutamine synthetase/guanido kinase, catalytic domain"/>
    <property type="match status" value="1"/>
</dbReference>
<evidence type="ECO:0000256" key="2">
    <source>
        <dbReference type="PROSITE-ProRule" id="PRU01331"/>
    </source>
</evidence>
<dbReference type="PANTHER" id="PTHR43785">
    <property type="entry name" value="GAMMA-GLUTAMYLPUTRESCINE SYNTHETASE"/>
    <property type="match status" value="1"/>
</dbReference>
<dbReference type="GO" id="GO:0004356">
    <property type="term" value="F:glutamine synthetase activity"/>
    <property type="evidence" value="ECO:0007669"/>
    <property type="project" value="InterPro"/>
</dbReference>
<dbReference type="OrthoDB" id="9789509at2"/>
<dbReference type="EMBL" id="FQXG01000012">
    <property type="protein sequence ID" value="SHI23911.1"/>
    <property type="molecule type" value="Genomic_DNA"/>
</dbReference>
<dbReference type="SUPFAM" id="SSF55931">
    <property type="entry name" value="Glutamine synthetase/guanido kinase"/>
    <property type="match status" value="1"/>
</dbReference>
<organism evidence="5 6">
    <name type="scientific">Ferrimonas marina</name>
    <dbReference type="NCBI Taxonomy" id="299255"/>
    <lineage>
        <taxon>Bacteria</taxon>
        <taxon>Pseudomonadati</taxon>
        <taxon>Pseudomonadota</taxon>
        <taxon>Gammaproteobacteria</taxon>
        <taxon>Alteromonadales</taxon>
        <taxon>Ferrimonadaceae</taxon>
        <taxon>Ferrimonas</taxon>
    </lineage>
</organism>
<name>A0A1M5ZI88_9GAMM</name>
<dbReference type="Gene3D" id="3.10.20.70">
    <property type="entry name" value="Glutamine synthetase, N-terminal domain"/>
    <property type="match status" value="1"/>
</dbReference>
<gene>
    <name evidence="5" type="ORF">SAMN02745129_0368</name>
</gene>
<dbReference type="GO" id="GO:0006598">
    <property type="term" value="P:polyamine catabolic process"/>
    <property type="evidence" value="ECO:0007669"/>
    <property type="project" value="TreeGrafter"/>
</dbReference>
<evidence type="ECO:0000256" key="1">
    <source>
        <dbReference type="ARBA" id="ARBA00022598"/>
    </source>
</evidence>
<evidence type="ECO:0000313" key="5">
    <source>
        <dbReference type="EMBL" id="SHI23911.1"/>
    </source>
</evidence>
<protein>
    <submittedName>
        <fullName evidence="5">Glutamine synthetase</fullName>
    </submittedName>
</protein>
<dbReference type="RefSeq" id="WP_067665240.1">
    <property type="nucleotide sequence ID" value="NZ_FQXG01000012.1"/>
</dbReference>
<dbReference type="PANTHER" id="PTHR43785:SF12">
    <property type="entry name" value="TYPE-1 GLUTAMINE SYNTHETASE 2"/>
    <property type="match status" value="1"/>
</dbReference>
<keyword evidence="6" id="KW-1185">Reference proteome</keyword>
<reference evidence="5 6" key="1">
    <citation type="submission" date="2016-11" db="EMBL/GenBank/DDBJ databases">
        <authorList>
            <person name="Jaros S."/>
            <person name="Januszkiewicz K."/>
            <person name="Wedrychowicz H."/>
        </authorList>
    </citation>
    <scope>NUCLEOTIDE SEQUENCE [LARGE SCALE GENOMIC DNA]</scope>
    <source>
        <strain evidence="5 6">DSM 16917</strain>
    </source>
</reference>
<comment type="similarity">
    <text evidence="2 3">Belongs to the glutamine synthetase family.</text>
</comment>
<keyword evidence="1" id="KW-0436">Ligase</keyword>
<dbReference type="PROSITE" id="PS51987">
    <property type="entry name" value="GS_CATALYTIC"/>
    <property type="match status" value="1"/>
</dbReference>
<sequence>MAKHLNLVGEEGNHASPEHFLQQHPELAAIDLVLPDINGVLRGKRILPSQLDKVAKEGVCLPASVFGLDITGETVEETGLGFSSGDSDRRCYLVPGSLCLAPWHDKPMGQAMLTMVDNDASPYGAEPRNVLARVVEQMQALGYTPCIAVELEFYLVDQERNEEGALQPPLTPDGRTRAAATQVYSLDDLDQFEGFLDEVNAVCQQQGIAASNAVAEYAPGQFEINLLHLPDAVKACDQAVMLKRVVKAVAAKYGYGATFMAKPHQELAGSGLHLHLSLLDGQGANRFASDESLLKQAVAGMLALMGESELLFAPHANSYRRMQPDMFVPTLPCWGYDNRTVALRIPNGSPADTRIEHRLGGADANPYLVAAAVIAGALHGLSQQLQPPAPIEGNAGDAKLEALPCRWQAAVDGFAAAEHLPAYLGSDFCQVYQQVKQAEIDRFEQQITPLELQWYQNTI</sequence>
<dbReference type="AlphaFoldDB" id="A0A1M5ZI88"/>
<dbReference type="InterPro" id="IPR014746">
    <property type="entry name" value="Gln_synth/guanido_kin_cat_dom"/>
</dbReference>
<dbReference type="InterPro" id="IPR008146">
    <property type="entry name" value="Gln_synth_cat_dom"/>
</dbReference>
<dbReference type="Proteomes" id="UP000184268">
    <property type="component" value="Unassembled WGS sequence"/>
</dbReference>